<comment type="caution">
    <text evidence="1">The sequence shown here is derived from an EMBL/GenBank/DDBJ whole genome shotgun (WGS) entry which is preliminary data.</text>
</comment>
<evidence type="ECO:0000313" key="2">
    <source>
        <dbReference type="Proteomes" id="UP001234297"/>
    </source>
</evidence>
<gene>
    <name evidence="1" type="ORF">MRB53_019595</name>
</gene>
<protein>
    <submittedName>
        <fullName evidence="1">Uncharacterized protein</fullName>
    </submittedName>
</protein>
<organism evidence="1 2">
    <name type="scientific">Persea americana</name>
    <name type="common">Avocado</name>
    <dbReference type="NCBI Taxonomy" id="3435"/>
    <lineage>
        <taxon>Eukaryota</taxon>
        <taxon>Viridiplantae</taxon>
        <taxon>Streptophyta</taxon>
        <taxon>Embryophyta</taxon>
        <taxon>Tracheophyta</taxon>
        <taxon>Spermatophyta</taxon>
        <taxon>Magnoliopsida</taxon>
        <taxon>Magnoliidae</taxon>
        <taxon>Laurales</taxon>
        <taxon>Lauraceae</taxon>
        <taxon>Persea</taxon>
    </lineage>
</organism>
<evidence type="ECO:0000313" key="1">
    <source>
        <dbReference type="EMBL" id="KAJ8626288.1"/>
    </source>
</evidence>
<proteinExistence type="predicted"/>
<accession>A0ACC2KZ68</accession>
<reference evidence="1 2" key="1">
    <citation type="journal article" date="2022" name="Hortic Res">
        <title>A haplotype resolved chromosomal level avocado genome allows analysis of novel avocado genes.</title>
        <authorList>
            <person name="Nath O."/>
            <person name="Fletcher S.J."/>
            <person name="Hayward A."/>
            <person name="Shaw L.M."/>
            <person name="Masouleh A.K."/>
            <person name="Furtado A."/>
            <person name="Henry R.J."/>
            <person name="Mitter N."/>
        </authorList>
    </citation>
    <scope>NUCLEOTIDE SEQUENCE [LARGE SCALE GENOMIC DNA]</scope>
    <source>
        <strain evidence="2">cv. Hass</strain>
    </source>
</reference>
<sequence length="197" mass="22001">MHPSSGPRRKKRLFSLGCGCRDSKSVSVSASISDTLQNSRNPKPNVPIDPLFSSETRSSSCEDKDNCSLYSASSSSFSGLLRQLSELEQSVLEHRSQIPADTPLHARSRSEGGRVGESVAVVKDSDDPLTDFRRSMLQMIVEKEIVGGEELKELLRRFLSLNAPHHHDVIVRAFAEIWNEVFSGYQNTPDFLVKLRR</sequence>
<dbReference type="EMBL" id="CM056814">
    <property type="protein sequence ID" value="KAJ8626288.1"/>
    <property type="molecule type" value="Genomic_DNA"/>
</dbReference>
<name>A0ACC2KZ68_PERAE</name>
<dbReference type="Proteomes" id="UP001234297">
    <property type="component" value="Chromosome 6"/>
</dbReference>
<keyword evidence="2" id="KW-1185">Reference proteome</keyword>